<organism evidence="2 3">
    <name type="scientific">Piloderma croceum (strain F 1598)</name>
    <dbReference type="NCBI Taxonomy" id="765440"/>
    <lineage>
        <taxon>Eukaryota</taxon>
        <taxon>Fungi</taxon>
        <taxon>Dikarya</taxon>
        <taxon>Basidiomycota</taxon>
        <taxon>Agaricomycotina</taxon>
        <taxon>Agaricomycetes</taxon>
        <taxon>Agaricomycetidae</taxon>
        <taxon>Atheliales</taxon>
        <taxon>Atheliaceae</taxon>
        <taxon>Piloderma</taxon>
    </lineage>
</organism>
<sequence>MPTQFHTTPSALHIPPYQPPFPPSYLGSDSLRGLISLFQRPSPSSHENLPTSNSASAKWL</sequence>
<gene>
    <name evidence="2" type="ORF">PILCRDRAFT_810842</name>
</gene>
<reference evidence="2 3" key="1">
    <citation type="submission" date="2014-04" db="EMBL/GenBank/DDBJ databases">
        <authorList>
            <consortium name="DOE Joint Genome Institute"/>
            <person name="Kuo A."/>
            <person name="Tarkka M."/>
            <person name="Buscot F."/>
            <person name="Kohler A."/>
            <person name="Nagy L.G."/>
            <person name="Floudas D."/>
            <person name="Copeland A."/>
            <person name="Barry K.W."/>
            <person name="Cichocki N."/>
            <person name="Veneault-Fourrey C."/>
            <person name="LaButti K."/>
            <person name="Lindquist E.A."/>
            <person name="Lipzen A."/>
            <person name="Lundell T."/>
            <person name="Morin E."/>
            <person name="Murat C."/>
            <person name="Sun H."/>
            <person name="Tunlid A."/>
            <person name="Henrissat B."/>
            <person name="Grigoriev I.V."/>
            <person name="Hibbett D.S."/>
            <person name="Martin F."/>
            <person name="Nordberg H.P."/>
            <person name="Cantor M.N."/>
            <person name="Hua S.X."/>
        </authorList>
    </citation>
    <scope>NUCLEOTIDE SEQUENCE [LARGE SCALE GENOMIC DNA]</scope>
    <source>
        <strain evidence="2 3">F 1598</strain>
    </source>
</reference>
<feature type="non-terminal residue" evidence="2">
    <location>
        <position position="60"/>
    </location>
</feature>
<evidence type="ECO:0000313" key="3">
    <source>
        <dbReference type="Proteomes" id="UP000054166"/>
    </source>
</evidence>
<dbReference type="InParanoid" id="A0A0C3G5M1"/>
<evidence type="ECO:0000313" key="2">
    <source>
        <dbReference type="EMBL" id="KIM91555.1"/>
    </source>
</evidence>
<evidence type="ECO:0000256" key="1">
    <source>
        <dbReference type="SAM" id="MobiDB-lite"/>
    </source>
</evidence>
<reference evidence="3" key="2">
    <citation type="submission" date="2015-01" db="EMBL/GenBank/DDBJ databases">
        <title>Evolutionary Origins and Diversification of the Mycorrhizal Mutualists.</title>
        <authorList>
            <consortium name="DOE Joint Genome Institute"/>
            <consortium name="Mycorrhizal Genomics Consortium"/>
            <person name="Kohler A."/>
            <person name="Kuo A."/>
            <person name="Nagy L.G."/>
            <person name="Floudas D."/>
            <person name="Copeland A."/>
            <person name="Barry K.W."/>
            <person name="Cichocki N."/>
            <person name="Veneault-Fourrey C."/>
            <person name="LaButti K."/>
            <person name="Lindquist E.A."/>
            <person name="Lipzen A."/>
            <person name="Lundell T."/>
            <person name="Morin E."/>
            <person name="Murat C."/>
            <person name="Riley R."/>
            <person name="Ohm R."/>
            <person name="Sun H."/>
            <person name="Tunlid A."/>
            <person name="Henrissat B."/>
            <person name="Grigoriev I.V."/>
            <person name="Hibbett D.S."/>
            <person name="Martin F."/>
        </authorList>
    </citation>
    <scope>NUCLEOTIDE SEQUENCE [LARGE SCALE GENOMIC DNA]</scope>
    <source>
        <strain evidence="3">F 1598</strain>
    </source>
</reference>
<dbReference type="HOGENOM" id="CLU_2948209_0_0_1"/>
<protein>
    <submittedName>
        <fullName evidence="2">Uncharacterized protein</fullName>
    </submittedName>
</protein>
<dbReference type="AlphaFoldDB" id="A0A0C3G5M1"/>
<dbReference type="EMBL" id="KN832971">
    <property type="protein sequence ID" value="KIM91555.1"/>
    <property type="molecule type" value="Genomic_DNA"/>
</dbReference>
<dbReference type="Proteomes" id="UP000054166">
    <property type="component" value="Unassembled WGS sequence"/>
</dbReference>
<feature type="region of interest" description="Disordered" evidence="1">
    <location>
        <begin position="39"/>
        <end position="60"/>
    </location>
</feature>
<accession>A0A0C3G5M1</accession>
<proteinExistence type="predicted"/>
<name>A0A0C3G5M1_PILCF</name>
<keyword evidence="3" id="KW-1185">Reference proteome</keyword>